<feature type="domain" description="GmrSD restriction endonucleases N-terminal" evidence="1">
    <location>
        <begin position="16"/>
        <end position="216"/>
    </location>
</feature>
<proteinExistence type="predicted"/>
<organism evidence="2 3">
    <name type="scientific">Xylanibacter ruminicola</name>
    <name type="common">Prevotella ruminicola</name>
    <dbReference type="NCBI Taxonomy" id="839"/>
    <lineage>
        <taxon>Bacteria</taxon>
        <taxon>Pseudomonadati</taxon>
        <taxon>Bacteroidota</taxon>
        <taxon>Bacteroidia</taxon>
        <taxon>Bacteroidales</taxon>
        <taxon>Prevotellaceae</taxon>
        <taxon>Xylanibacter</taxon>
    </lineage>
</organism>
<dbReference type="Pfam" id="PF03235">
    <property type="entry name" value="GmrSD_N"/>
    <property type="match status" value="1"/>
</dbReference>
<evidence type="ECO:0000313" key="3">
    <source>
        <dbReference type="Proteomes" id="UP000182257"/>
    </source>
</evidence>
<name>A0A1H4DBX8_XYLRU</name>
<dbReference type="Proteomes" id="UP000182257">
    <property type="component" value="Unassembled WGS sequence"/>
</dbReference>
<dbReference type="RefSeq" id="WP_074761594.1">
    <property type="nucleotide sequence ID" value="NZ_FNRF01000004.1"/>
</dbReference>
<dbReference type="EMBL" id="FNRF01000004">
    <property type="protein sequence ID" value="SEA69929.1"/>
    <property type="molecule type" value="Genomic_DNA"/>
</dbReference>
<dbReference type="PANTHER" id="PTHR37292">
    <property type="entry name" value="VNG6097C"/>
    <property type="match status" value="1"/>
</dbReference>
<dbReference type="OrthoDB" id="9764212at2"/>
<protein>
    <recommendedName>
        <fullName evidence="1">GmrSD restriction endonucleases N-terminal domain-containing protein</fullName>
    </recommendedName>
</protein>
<dbReference type="AlphaFoldDB" id="A0A1H4DBX8"/>
<dbReference type="PANTHER" id="PTHR37292:SF2">
    <property type="entry name" value="DUF262 DOMAIN-CONTAINING PROTEIN"/>
    <property type="match status" value="1"/>
</dbReference>
<evidence type="ECO:0000313" key="2">
    <source>
        <dbReference type="EMBL" id="SEA69929.1"/>
    </source>
</evidence>
<dbReference type="InterPro" id="IPR004919">
    <property type="entry name" value="GmrSD_N"/>
</dbReference>
<accession>A0A1H4DBX8</accession>
<sequence length="554" mass="64054">MGQKIEIINNWTLPRIFQELENGNMRIPRFQRAYVWERTKIVSLLNSIYKQYPIGSFFLWDTDMKMDGFCRDITDLGFPKKPEASKFSFILDGQQRITSLYVALRGKTLNEVEYGKICFNLDQRVFKVPKLKTEQNNIPVWKIYNDQEYGNLLQEYYGSGRIEFGNIIKDCHELLINYPVSIIKSMNMELDEVVTIFERINQGGKRLSLFDLVHASVWSEDFDLRNKIAEFNSDPVIKIFGTLDSEIFTQSLALNVSGDCTNRHQLNLTYEKCKANWKKTTECIRLAIDFVKNLGVQQISIIPYNSILAVIQHYFFLSGEKYINAEVKNLIAGWFWTVTFSQRYSSSTLTRMNEDVLWINALTKGERSPRLFSVKLTVDDLLRVRMNLRSVIKNGILCLMALNGPLDFDNGAIVTLDKTNASRSNSKENHHFFPYALRNKLGISQDEANSVLNFAFITKRLNQQISAKFPSVYLKNYEQDNSDILKCLLTHFIDEKAFAAAKADNFKEFVSLRGTAILTTIQNVCCANEKKEVIQMPESDEDVEEFELFEEENN</sequence>
<gene>
    <name evidence="2" type="ORF">SAMN05216462_2223</name>
</gene>
<evidence type="ECO:0000259" key="1">
    <source>
        <dbReference type="Pfam" id="PF03235"/>
    </source>
</evidence>
<reference evidence="2 3" key="1">
    <citation type="submission" date="2016-10" db="EMBL/GenBank/DDBJ databases">
        <authorList>
            <person name="de Groot N.N."/>
        </authorList>
    </citation>
    <scope>NUCLEOTIDE SEQUENCE [LARGE SCALE GENOMIC DNA]</scope>
    <source>
        <strain evidence="2 3">D31d</strain>
    </source>
</reference>